<evidence type="ECO:0000313" key="10">
    <source>
        <dbReference type="EMBL" id="CAG6780426.1"/>
    </source>
</evidence>
<keyword evidence="7 9" id="KW-0472">Membrane</keyword>
<dbReference type="GO" id="GO:0070765">
    <property type="term" value="C:gamma-secretase complex"/>
    <property type="evidence" value="ECO:0007669"/>
    <property type="project" value="TreeGrafter"/>
</dbReference>
<dbReference type="EMBL" id="HBUF01351630">
    <property type="protein sequence ID" value="CAG6714291.1"/>
    <property type="molecule type" value="Transcribed_RNA"/>
</dbReference>
<dbReference type="EMBL" id="HBUF01277054">
    <property type="protein sequence ID" value="CAG6686532.1"/>
    <property type="molecule type" value="Transcribed_RNA"/>
</dbReference>
<feature type="transmembrane region" description="Helical" evidence="9">
    <location>
        <begin position="39"/>
        <end position="60"/>
    </location>
</feature>
<evidence type="ECO:0000256" key="3">
    <source>
        <dbReference type="ARBA" id="ARBA00018306"/>
    </source>
</evidence>
<dbReference type="EMBL" id="HBUF01618313">
    <property type="protein sequence ID" value="CAG6780424.1"/>
    <property type="molecule type" value="Transcribed_RNA"/>
</dbReference>
<protein>
    <recommendedName>
        <fullName evidence="3">Gamma-secretase subunit PEN-2</fullName>
    </recommendedName>
</protein>
<dbReference type="GO" id="GO:0007219">
    <property type="term" value="P:Notch signaling pathway"/>
    <property type="evidence" value="ECO:0007669"/>
    <property type="project" value="UniProtKB-KW"/>
</dbReference>
<name>A0A8D9BFC3_9HEMI</name>
<evidence type="ECO:0000256" key="2">
    <source>
        <dbReference type="ARBA" id="ARBA00009607"/>
    </source>
</evidence>
<dbReference type="AlphaFoldDB" id="A0A8D9BFC3"/>
<dbReference type="Pfam" id="PF10251">
    <property type="entry name" value="PEN-2"/>
    <property type="match status" value="2"/>
</dbReference>
<feature type="transmembrane region" description="Helical" evidence="9">
    <location>
        <begin position="102"/>
        <end position="123"/>
    </location>
</feature>
<evidence type="ECO:0000256" key="7">
    <source>
        <dbReference type="ARBA" id="ARBA00023136"/>
    </source>
</evidence>
<evidence type="ECO:0000256" key="4">
    <source>
        <dbReference type="ARBA" id="ARBA00022692"/>
    </source>
</evidence>
<organism evidence="10">
    <name type="scientific">Cacopsylla melanoneura</name>
    <dbReference type="NCBI Taxonomy" id="428564"/>
    <lineage>
        <taxon>Eukaryota</taxon>
        <taxon>Metazoa</taxon>
        <taxon>Ecdysozoa</taxon>
        <taxon>Arthropoda</taxon>
        <taxon>Hexapoda</taxon>
        <taxon>Insecta</taxon>
        <taxon>Pterygota</taxon>
        <taxon>Neoptera</taxon>
        <taxon>Paraneoptera</taxon>
        <taxon>Hemiptera</taxon>
        <taxon>Sternorrhyncha</taxon>
        <taxon>Psylloidea</taxon>
        <taxon>Psyllidae</taxon>
        <taxon>Psyllinae</taxon>
        <taxon>Cacopsylla</taxon>
    </lineage>
</organism>
<dbReference type="EMBL" id="HBUF01103008">
    <property type="protein sequence ID" value="CAG6638577.1"/>
    <property type="molecule type" value="Transcribed_RNA"/>
</dbReference>
<comment type="subcellular location">
    <subcellularLocation>
        <location evidence="1">Membrane</location>
        <topology evidence="1">Multi-pass membrane protein</topology>
    </subcellularLocation>
</comment>
<reference evidence="10" key="1">
    <citation type="submission" date="2021-05" db="EMBL/GenBank/DDBJ databases">
        <authorList>
            <person name="Alioto T."/>
            <person name="Alioto T."/>
            <person name="Gomez Garrido J."/>
        </authorList>
    </citation>
    <scope>NUCLEOTIDE SEQUENCE</scope>
</reference>
<dbReference type="InterPro" id="IPR019379">
    <property type="entry name" value="Gamma_Secretase_Asp_P_PEN2"/>
</dbReference>
<comment type="similarity">
    <text evidence="2">Belongs to the PEN-2 family.</text>
</comment>
<feature type="region of interest" description="Disordered" evidence="8">
    <location>
        <begin position="1"/>
        <end position="26"/>
    </location>
</feature>
<keyword evidence="6 9" id="KW-1133">Transmembrane helix</keyword>
<proteinExistence type="inferred from homology"/>
<accession>A0A8D9BFC3</accession>
<dbReference type="EMBL" id="HBUF01103009">
    <property type="protein sequence ID" value="CAG6638578.1"/>
    <property type="molecule type" value="Transcribed_RNA"/>
</dbReference>
<keyword evidence="5" id="KW-0914">Notch signaling pathway</keyword>
<dbReference type="GO" id="GO:0007220">
    <property type="term" value="P:Notch receptor processing"/>
    <property type="evidence" value="ECO:0007669"/>
    <property type="project" value="TreeGrafter"/>
</dbReference>
<evidence type="ECO:0000256" key="5">
    <source>
        <dbReference type="ARBA" id="ARBA00022976"/>
    </source>
</evidence>
<dbReference type="EMBL" id="HBUF01351629">
    <property type="protein sequence ID" value="CAG6714290.1"/>
    <property type="molecule type" value="Transcribed_RNA"/>
</dbReference>
<sequence>MSTQIMTGPNDTQMSPPQNLTPAGPKRANPMKSLKVCRYYFLGGFFFLPCLWLVNVLFFLPEAFGHGDLPSGDPTDDDNYLLLTDAEKEARRKRIRGLARRYVIVSAVGALAWVVVLGVWNYLYQTRRSEWGEWGDAVSAIIPRGKP</sequence>
<evidence type="ECO:0000256" key="8">
    <source>
        <dbReference type="SAM" id="MobiDB-lite"/>
    </source>
</evidence>
<feature type="compositionally biased region" description="Polar residues" evidence="8">
    <location>
        <begin position="1"/>
        <end position="21"/>
    </location>
</feature>
<dbReference type="EMBL" id="HBUF01618314">
    <property type="protein sequence ID" value="CAG6780426.1"/>
    <property type="molecule type" value="Transcribed_RNA"/>
</dbReference>
<evidence type="ECO:0000256" key="1">
    <source>
        <dbReference type="ARBA" id="ARBA00004141"/>
    </source>
</evidence>
<dbReference type="PANTHER" id="PTHR16318">
    <property type="entry name" value="GAMMA-SECRETASE SUBUNIT PEN-2"/>
    <property type="match status" value="1"/>
</dbReference>
<keyword evidence="4 9" id="KW-0812">Transmembrane</keyword>
<evidence type="ECO:0000256" key="6">
    <source>
        <dbReference type="ARBA" id="ARBA00022989"/>
    </source>
</evidence>
<dbReference type="PANTHER" id="PTHR16318:SF0">
    <property type="entry name" value="GAMMA-SECRETASE SUBUNIT PEN-2"/>
    <property type="match status" value="1"/>
</dbReference>
<evidence type="ECO:0000256" key="9">
    <source>
        <dbReference type="SAM" id="Phobius"/>
    </source>
</evidence>
<dbReference type="EMBL" id="HBUF01277053">
    <property type="protein sequence ID" value="CAG6686531.1"/>
    <property type="molecule type" value="Transcribed_RNA"/>
</dbReference>